<dbReference type="Proteomes" id="UP000004995">
    <property type="component" value="Unassembled WGS sequence"/>
</dbReference>
<evidence type="ECO:0000313" key="3">
    <source>
        <dbReference type="Proteomes" id="UP000004995"/>
    </source>
</evidence>
<feature type="region of interest" description="Disordered" evidence="1">
    <location>
        <begin position="192"/>
        <end position="264"/>
    </location>
</feature>
<dbReference type="EnsemblPlants" id="KQL01959">
    <property type="protein sequence ID" value="KQL01959"/>
    <property type="gene ID" value="SETIT_015194mg"/>
</dbReference>
<dbReference type="PANTHER" id="PTHR31286:SF167">
    <property type="entry name" value="OS09G0268800 PROTEIN"/>
    <property type="match status" value="1"/>
</dbReference>
<keyword evidence="3" id="KW-1185">Reference proteome</keyword>
<dbReference type="InterPro" id="IPR040256">
    <property type="entry name" value="At4g02000-like"/>
</dbReference>
<feature type="region of interest" description="Disordered" evidence="1">
    <location>
        <begin position="129"/>
        <end position="162"/>
    </location>
</feature>
<sequence>MAAAKLLTVKEFSEASLMPTMRSAWNTALEVTFRPIGKNIFVVQAFCLGDWKRIMEKGPWIFRGDFHRARVNLEASRPLLRFFTLAPERQDNILIQIKYEKIPQFCSHCDLMGHFGNWMIAGEKTWHPVTPRVRGNTGVEREQPKEERGAHPARGRGRGRGGWGSYPWGGVWMKKKVGSDDGLGLRKRASEEVGLDKGTDAELSDTATSPVKPMEEKHGRYGFPPPPKYISPREKKKQKKLIESEKEVPNTTMADFEKEDHREQ</sequence>
<dbReference type="InParanoid" id="K3YLS0"/>
<dbReference type="Gramene" id="KQL01959">
    <property type="protein sequence ID" value="KQL01959"/>
    <property type="gene ID" value="SETIT_015194mg"/>
</dbReference>
<dbReference type="FunCoup" id="K3YLS0">
    <property type="interactions" value="2"/>
</dbReference>
<dbReference type="EMBL" id="AGNK02003883">
    <property type="status" value="NOT_ANNOTATED_CDS"/>
    <property type="molecule type" value="Genomic_DNA"/>
</dbReference>
<protein>
    <submittedName>
        <fullName evidence="2">Uncharacterized protein</fullName>
    </submittedName>
</protein>
<dbReference type="OMA" id="WNTAHEV"/>
<reference evidence="3" key="1">
    <citation type="journal article" date="2012" name="Nat. Biotechnol.">
        <title>Reference genome sequence of the model plant Setaria.</title>
        <authorList>
            <person name="Bennetzen J.L."/>
            <person name="Schmutz J."/>
            <person name="Wang H."/>
            <person name="Percifield R."/>
            <person name="Hawkins J."/>
            <person name="Pontaroli A.C."/>
            <person name="Estep M."/>
            <person name="Feng L."/>
            <person name="Vaughn J.N."/>
            <person name="Grimwood J."/>
            <person name="Jenkins J."/>
            <person name="Barry K."/>
            <person name="Lindquist E."/>
            <person name="Hellsten U."/>
            <person name="Deshpande S."/>
            <person name="Wang X."/>
            <person name="Wu X."/>
            <person name="Mitros T."/>
            <person name="Triplett J."/>
            <person name="Yang X."/>
            <person name="Ye C.Y."/>
            <person name="Mauro-Herrera M."/>
            <person name="Wang L."/>
            <person name="Li P."/>
            <person name="Sharma M."/>
            <person name="Sharma R."/>
            <person name="Ronald P.C."/>
            <person name="Panaud O."/>
            <person name="Kellogg E.A."/>
            <person name="Brutnell T.P."/>
            <person name="Doust A.N."/>
            <person name="Tuskan G.A."/>
            <person name="Rokhsar D."/>
            <person name="Devos K.M."/>
        </authorList>
    </citation>
    <scope>NUCLEOTIDE SEQUENCE [LARGE SCALE GENOMIC DNA]</scope>
    <source>
        <strain evidence="3">cv. Yugu1</strain>
    </source>
</reference>
<reference evidence="2" key="2">
    <citation type="submission" date="2018-08" db="UniProtKB">
        <authorList>
            <consortium name="EnsemblPlants"/>
        </authorList>
    </citation>
    <scope>IDENTIFICATION</scope>
    <source>
        <strain evidence="2">Yugu1</strain>
    </source>
</reference>
<evidence type="ECO:0000313" key="2">
    <source>
        <dbReference type="EnsemblPlants" id="KQL01959"/>
    </source>
</evidence>
<name>K3YLS0_SETIT</name>
<evidence type="ECO:0000256" key="1">
    <source>
        <dbReference type="SAM" id="MobiDB-lite"/>
    </source>
</evidence>
<feature type="compositionally biased region" description="Basic and acidic residues" evidence="1">
    <location>
        <begin position="139"/>
        <end position="150"/>
    </location>
</feature>
<dbReference type="AlphaFoldDB" id="K3YLS0"/>
<organism evidence="2 3">
    <name type="scientific">Setaria italica</name>
    <name type="common">Foxtail millet</name>
    <name type="synonym">Panicum italicum</name>
    <dbReference type="NCBI Taxonomy" id="4555"/>
    <lineage>
        <taxon>Eukaryota</taxon>
        <taxon>Viridiplantae</taxon>
        <taxon>Streptophyta</taxon>
        <taxon>Embryophyta</taxon>
        <taxon>Tracheophyta</taxon>
        <taxon>Spermatophyta</taxon>
        <taxon>Magnoliopsida</taxon>
        <taxon>Liliopsida</taxon>
        <taxon>Poales</taxon>
        <taxon>Poaceae</taxon>
        <taxon>PACMAD clade</taxon>
        <taxon>Panicoideae</taxon>
        <taxon>Panicodae</taxon>
        <taxon>Paniceae</taxon>
        <taxon>Cenchrinae</taxon>
        <taxon>Setaria</taxon>
    </lineage>
</organism>
<dbReference type="PANTHER" id="PTHR31286">
    <property type="entry name" value="GLYCINE-RICH CELL WALL STRUCTURAL PROTEIN 1.8-LIKE"/>
    <property type="match status" value="1"/>
</dbReference>
<accession>K3YLS0</accession>
<dbReference type="HOGENOM" id="CLU_052737_0_0_1"/>
<feature type="compositionally biased region" description="Basic and acidic residues" evidence="1">
    <location>
        <begin position="255"/>
        <end position="264"/>
    </location>
</feature>
<proteinExistence type="predicted"/>